<reference evidence="1" key="1">
    <citation type="submission" date="2013-12" db="EMBL/GenBank/DDBJ databases">
        <title>The Genome Sequence of Aphanomyces astaci APO3.</title>
        <authorList>
            <consortium name="The Broad Institute Genomics Platform"/>
            <person name="Russ C."/>
            <person name="Tyler B."/>
            <person name="van West P."/>
            <person name="Dieguez-Uribeondo J."/>
            <person name="Young S.K."/>
            <person name="Zeng Q."/>
            <person name="Gargeya S."/>
            <person name="Fitzgerald M."/>
            <person name="Abouelleil A."/>
            <person name="Alvarado L."/>
            <person name="Chapman S.B."/>
            <person name="Gainer-Dewar J."/>
            <person name="Goldberg J."/>
            <person name="Griggs A."/>
            <person name="Gujja S."/>
            <person name="Hansen M."/>
            <person name="Howarth C."/>
            <person name="Imamovic A."/>
            <person name="Ireland A."/>
            <person name="Larimer J."/>
            <person name="McCowan C."/>
            <person name="Murphy C."/>
            <person name="Pearson M."/>
            <person name="Poon T.W."/>
            <person name="Priest M."/>
            <person name="Roberts A."/>
            <person name="Saif S."/>
            <person name="Shea T."/>
            <person name="Sykes S."/>
            <person name="Wortman J."/>
            <person name="Nusbaum C."/>
            <person name="Birren B."/>
        </authorList>
    </citation>
    <scope>NUCLEOTIDE SEQUENCE [LARGE SCALE GENOMIC DNA]</scope>
    <source>
        <strain evidence="1">APO3</strain>
    </source>
</reference>
<protein>
    <submittedName>
        <fullName evidence="1">Uncharacterized protein</fullName>
    </submittedName>
</protein>
<organism evidence="1">
    <name type="scientific">Aphanomyces astaci</name>
    <name type="common">Crayfish plague agent</name>
    <dbReference type="NCBI Taxonomy" id="112090"/>
    <lineage>
        <taxon>Eukaryota</taxon>
        <taxon>Sar</taxon>
        <taxon>Stramenopiles</taxon>
        <taxon>Oomycota</taxon>
        <taxon>Saprolegniomycetes</taxon>
        <taxon>Saprolegniales</taxon>
        <taxon>Verrucalvaceae</taxon>
        <taxon>Aphanomyces</taxon>
    </lineage>
</organism>
<feature type="non-terminal residue" evidence="1">
    <location>
        <position position="1"/>
    </location>
</feature>
<gene>
    <name evidence="1" type="ORF">H257_19212</name>
</gene>
<dbReference type="AlphaFoldDB" id="W4FAV1"/>
<proteinExistence type="predicted"/>
<sequence>YPTIPGLPKHLERLCRFNCSFPDCPAPMCYVQPSNWNLLTEEQHIDFVSVHRGDIAPGHPEIVMTSAGSNKYDVLAETGVSDGDAVLSMLACLCEKANDDLRTIV</sequence>
<evidence type="ECO:0000313" key="1">
    <source>
        <dbReference type="EMBL" id="ETV63853.1"/>
    </source>
</evidence>
<dbReference type="VEuPathDB" id="FungiDB:H257_19212"/>
<accession>W4FAV1</accession>
<dbReference type="RefSeq" id="XP_009846663.1">
    <property type="nucleotide sequence ID" value="XM_009848361.1"/>
</dbReference>
<name>W4FAV1_APHAT</name>
<dbReference type="EMBL" id="KI913521">
    <property type="protein sequence ID" value="ETV63853.1"/>
    <property type="molecule type" value="Genomic_DNA"/>
</dbReference>
<dbReference type="GeneID" id="20821208"/>